<evidence type="ECO:0000256" key="10">
    <source>
        <dbReference type="ARBA" id="ARBA00023186"/>
    </source>
</evidence>
<dbReference type="Gene3D" id="2.70.98.90">
    <property type="match status" value="1"/>
</dbReference>
<feature type="region of interest" description="Disordered" evidence="14">
    <location>
        <begin position="591"/>
        <end position="624"/>
    </location>
</feature>
<dbReference type="CDD" id="cd20070">
    <property type="entry name" value="5TM_YidC_Alb3"/>
    <property type="match status" value="1"/>
</dbReference>
<keyword evidence="10 13" id="KW-0143">Chaperone</keyword>
<keyword evidence="5 13" id="KW-1003">Cell membrane</keyword>
<keyword evidence="8 13" id="KW-1133">Transmembrane helix</keyword>
<comment type="function">
    <text evidence="13">Required for the insertion and/or proper folding and/or complex formation of integral membrane proteins into the membrane. Involved in integration of membrane proteins that insert both dependently and independently of the Sec translocase complex, as well as at least some lipoproteins. Aids folding of multispanning membrane proteins.</text>
</comment>
<dbReference type="NCBIfam" id="TIGR03593">
    <property type="entry name" value="yidC_nterm"/>
    <property type="match status" value="1"/>
</dbReference>
<dbReference type="NCBIfam" id="NF002356">
    <property type="entry name" value="PRK01318.2-3"/>
    <property type="match status" value="1"/>
</dbReference>
<comment type="subunit">
    <text evidence="13">Interacts with the Sec translocase complex via SecD. Specifically interacts with transmembrane segments of nascent integral membrane proteins during membrane integration.</text>
</comment>
<dbReference type="InterPro" id="IPR028053">
    <property type="entry name" value="Membr_insert_YidC_N"/>
</dbReference>
<dbReference type="GO" id="GO:0032977">
    <property type="term" value="F:membrane insertase activity"/>
    <property type="evidence" value="ECO:0007669"/>
    <property type="project" value="InterPro"/>
</dbReference>
<feature type="transmembrane region" description="Helical" evidence="13">
    <location>
        <begin position="373"/>
        <end position="392"/>
    </location>
</feature>
<comment type="caution">
    <text evidence="17">The sequence shown here is derived from an EMBL/GenBank/DDBJ whole genome shotgun (WGS) entry which is preliminary data.</text>
</comment>
<dbReference type="Pfam" id="PF02096">
    <property type="entry name" value="60KD_IMP"/>
    <property type="match status" value="1"/>
</dbReference>
<evidence type="ECO:0000256" key="6">
    <source>
        <dbReference type="ARBA" id="ARBA00022692"/>
    </source>
</evidence>
<dbReference type="PANTHER" id="PTHR12428">
    <property type="entry name" value="OXA1"/>
    <property type="match status" value="1"/>
</dbReference>
<proteinExistence type="inferred from homology"/>
<evidence type="ECO:0000256" key="2">
    <source>
        <dbReference type="ARBA" id="ARBA00010527"/>
    </source>
</evidence>
<dbReference type="InterPro" id="IPR047196">
    <property type="entry name" value="YidC_ALB_C"/>
</dbReference>
<evidence type="ECO:0000256" key="12">
    <source>
        <dbReference type="ARBA" id="ARBA00033342"/>
    </source>
</evidence>
<feature type="transmembrane region" description="Helical" evidence="13">
    <location>
        <begin position="495"/>
        <end position="516"/>
    </location>
</feature>
<evidence type="ECO:0000256" key="1">
    <source>
        <dbReference type="ARBA" id="ARBA00004429"/>
    </source>
</evidence>
<feature type="domain" description="Membrane insertase YidC/Oxa/ALB C-terminal" evidence="15">
    <location>
        <begin position="377"/>
        <end position="576"/>
    </location>
</feature>
<dbReference type="InterPro" id="IPR001708">
    <property type="entry name" value="YidC/ALB3/OXA1/COX18"/>
</dbReference>
<keyword evidence="9 13" id="KW-0472">Membrane</keyword>
<feature type="transmembrane region" description="Helical" evidence="13">
    <location>
        <begin position="6"/>
        <end position="22"/>
    </location>
</feature>
<dbReference type="EMBL" id="JADIMO010000097">
    <property type="protein sequence ID" value="MBO8445524.1"/>
    <property type="molecule type" value="Genomic_DNA"/>
</dbReference>
<dbReference type="InterPro" id="IPR019998">
    <property type="entry name" value="Membr_insert_YidC"/>
</dbReference>
<evidence type="ECO:0000256" key="7">
    <source>
        <dbReference type="ARBA" id="ARBA00022927"/>
    </source>
</evidence>
<dbReference type="InterPro" id="IPR038221">
    <property type="entry name" value="YidC_periplasmic_sf"/>
</dbReference>
<evidence type="ECO:0000256" key="5">
    <source>
        <dbReference type="ARBA" id="ARBA00022475"/>
    </source>
</evidence>
<feature type="transmembrane region" description="Helical" evidence="13">
    <location>
        <begin position="347"/>
        <end position="367"/>
    </location>
</feature>
<evidence type="ECO:0000256" key="14">
    <source>
        <dbReference type="SAM" id="MobiDB-lite"/>
    </source>
</evidence>
<evidence type="ECO:0000313" key="18">
    <source>
        <dbReference type="Proteomes" id="UP000823619"/>
    </source>
</evidence>
<keyword evidence="6 13" id="KW-0812">Transmembrane</keyword>
<dbReference type="NCBIfam" id="TIGR03592">
    <property type="entry name" value="yidC_oxa1_cterm"/>
    <property type="match status" value="1"/>
</dbReference>
<dbReference type="InterPro" id="IPR028055">
    <property type="entry name" value="YidC/Oxa/ALB_C"/>
</dbReference>
<gene>
    <name evidence="13 17" type="primary">yidC</name>
    <name evidence="17" type="ORF">IAC23_07515</name>
</gene>
<evidence type="ECO:0000256" key="11">
    <source>
        <dbReference type="ARBA" id="ARBA00033245"/>
    </source>
</evidence>
<keyword evidence="7 13" id="KW-0653">Protein transport</keyword>
<comment type="similarity">
    <text evidence="2 13">Belongs to the OXA1/ALB3/YidC family. Type 1 subfamily.</text>
</comment>
<evidence type="ECO:0000259" key="16">
    <source>
        <dbReference type="Pfam" id="PF14849"/>
    </source>
</evidence>
<dbReference type="Pfam" id="PF14849">
    <property type="entry name" value="YidC_periplas"/>
    <property type="match status" value="1"/>
</dbReference>
<keyword evidence="4 13" id="KW-0813">Transport</keyword>
<reference evidence="17" key="2">
    <citation type="journal article" date="2021" name="PeerJ">
        <title>Extensive microbial diversity within the chicken gut microbiome revealed by metagenomics and culture.</title>
        <authorList>
            <person name="Gilroy R."/>
            <person name="Ravi A."/>
            <person name="Getino M."/>
            <person name="Pursley I."/>
            <person name="Horton D.L."/>
            <person name="Alikhan N.F."/>
            <person name="Baker D."/>
            <person name="Gharbi K."/>
            <person name="Hall N."/>
            <person name="Watson M."/>
            <person name="Adriaenssens E.M."/>
            <person name="Foster-Nyarko E."/>
            <person name="Jarju S."/>
            <person name="Secka A."/>
            <person name="Antonio M."/>
            <person name="Oren A."/>
            <person name="Chaudhuri R.R."/>
            <person name="La Ragione R."/>
            <person name="Hildebrand F."/>
            <person name="Pallen M.J."/>
        </authorList>
    </citation>
    <scope>NUCLEOTIDE SEQUENCE</scope>
    <source>
        <strain evidence="17">D5-748</strain>
    </source>
</reference>
<accession>A0A9D9EIA2</accession>
<evidence type="ECO:0000256" key="8">
    <source>
        <dbReference type="ARBA" id="ARBA00022989"/>
    </source>
</evidence>
<evidence type="ECO:0000256" key="9">
    <source>
        <dbReference type="ARBA" id="ARBA00023136"/>
    </source>
</evidence>
<evidence type="ECO:0000256" key="13">
    <source>
        <dbReference type="HAMAP-Rule" id="MF_01810"/>
    </source>
</evidence>
<dbReference type="CDD" id="cd19961">
    <property type="entry name" value="EcYidC-like_peri"/>
    <property type="match status" value="1"/>
</dbReference>
<evidence type="ECO:0000256" key="3">
    <source>
        <dbReference type="ARBA" id="ARBA00015325"/>
    </source>
</evidence>
<feature type="transmembrane region" description="Helical" evidence="13">
    <location>
        <begin position="442"/>
        <end position="462"/>
    </location>
</feature>
<dbReference type="PANTHER" id="PTHR12428:SF65">
    <property type="entry name" value="CYTOCHROME C OXIDASE ASSEMBLY PROTEIN COX18, MITOCHONDRIAL"/>
    <property type="match status" value="1"/>
</dbReference>
<dbReference type="AlphaFoldDB" id="A0A9D9EIA2"/>
<dbReference type="GO" id="GO:0005886">
    <property type="term" value="C:plasma membrane"/>
    <property type="evidence" value="ECO:0007669"/>
    <property type="project" value="UniProtKB-SubCell"/>
</dbReference>
<feature type="transmembrane region" description="Helical" evidence="13">
    <location>
        <begin position="536"/>
        <end position="553"/>
    </location>
</feature>
<dbReference type="PRINTS" id="PR00701">
    <property type="entry name" value="60KDINNERMP"/>
</dbReference>
<dbReference type="Proteomes" id="UP000823619">
    <property type="component" value="Unassembled WGS sequence"/>
</dbReference>
<evidence type="ECO:0000256" key="4">
    <source>
        <dbReference type="ARBA" id="ARBA00022448"/>
    </source>
</evidence>
<name>A0A9D9EIA2_9BACT</name>
<organism evidence="17 18">
    <name type="scientific">Candidatus Cryptobacteroides merdavium</name>
    <dbReference type="NCBI Taxonomy" id="2840769"/>
    <lineage>
        <taxon>Bacteria</taxon>
        <taxon>Pseudomonadati</taxon>
        <taxon>Bacteroidota</taxon>
        <taxon>Bacteroidia</taxon>
        <taxon>Bacteroidales</taxon>
        <taxon>Candidatus Cryptobacteroides</taxon>
    </lineage>
</organism>
<protein>
    <recommendedName>
        <fullName evidence="3 13">Membrane protein insertase YidC</fullName>
    </recommendedName>
    <alternativeName>
        <fullName evidence="12 13">Foldase YidC</fullName>
    </alternativeName>
    <alternativeName>
        <fullName evidence="13">Membrane protein YidC</fullName>
    </alternativeName>
    <alternativeName>
        <fullName evidence="11 13">membrane integrase YidC</fullName>
    </alternativeName>
</protein>
<dbReference type="GO" id="GO:0051205">
    <property type="term" value="P:protein insertion into membrane"/>
    <property type="evidence" value="ECO:0007669"/>
    <property type="project" value="TreeGrafter"/>
</dbReference>
<dbReference type="HAMAP" id="MF_01810">
    <property type="entry name" value="YidC_type1"/>
    <property type="match status" value="1"/>
</dbReference>
<comment type="subcellular location">
    <subcellularLocation>
        <location evidence="1">Cell inner membrane</location>
        <topology evidence="1">Multi-pass membrane protein</topology>
    </subcellularLocation>
    <subcellularLocation>
        <location evidence="13">Cell membrane</location>
        <topology evidence="13">Multi-pass membrane protein</topology>
    </subcellularLocation>
</comment>
<reference evidence="17" key="1">
    <citation type="submission" date="2020-10" db="EMBL/GenBank/DDBJ databases">
        <authorList>
            <person name="Gilroy R."/>
        </authorList>
    </citation>
    <scope>NUCLEOTIDE SEQUENCE</scope>
    <source>
        <strain evidence="17">D5-748</strain>
    </source>
</reference>
<dbReference type="GO" id="GO:0015031">
    <property type="term" value="P:protein transport"/>
    <property type="evidence" value="ECO:0007669"/>
    <property type="project" value="UniProtKB-KW"/>
</dbReference>
<feature type="domain" description="Membrane insertase YidC N-terminal" evidence="16">
    <location>
        <begin position="97"/>
        <end position="351"/>
    </location>
</feature>
<evidence type="ECO:0000259" key="15">
    <source>
        <dbReference type="Pfam" id="PF02096"/>
    </source>
</evidence>
<sequence length="624" mass="71507">MNRNSVIGFILIFVIFFGFTWYQSKQYNKQVEYQAQQDSIARAQQAYADSIWRAEHPEDTAAVAAADRKSPAAGTARPRIYKDSLLDVAHEDSASFVTLANDKVEIVFNTKGAQPHSVMIKDYKTYDSTDLYLIEPGMSRYGITLYAGENINTKDFVFQVAESTDSTLVMRLPFAGGGYIEQKFTLAPGSYMVENDLSFVDMGNVIPRNVSMFDIDWNVVIPRLEKGYRNEMQYSKLDFCYPGEKKPEQIGRGRNAEERVDSKVSWFAFQQQFFSAIMRAEENFSSASFGIKFFEEDDPDKNLMTCYADMRSEFDLSDGSATIPYRFYFGPNHYRTLKDYGQHYERIIPLGGSVIGLISRWVIIPVFNFLGGFISNFGIIILILTLLIKFIVSPLMMKSYISSAKMAVIKPEVDKLNEKYPKQEDAMKKQQAMMDLYKRAGINPMGGCLPMLLQLPVLYAMFRFFPASIELRQQPFLWADDLSAYDSILDLPFNIPLYGDHVSLFALLMAVSMFLYSKMNSSQMSDDPNMAGMKFMSIWLMPIMMLFICNNLSSGLSYYYLLSNLITMFLTWFVKKYVVKPEKIHAQLAASAGKPLPKSKWQQRLEEAQKMQQQMAREQAKKRR</sequence>
<evidence type="ECO:0000313" key="17">
    <source>
        <dbReference type="EMBL" id="MBO8445524.1"/>
    </source>
</evidence>